<dbReference type="GO" id="GO:0005737">
    <property type="term" value="C:cytoplasm"/>
    <property type="evidence" value="ECO:0007669"/>
    <property type="project" value="TreeGrafter"/>
</dbReference>
<dbReference type="Proteomes" id="UP000646844">
    <property type="component" value="Unassembled WGS sequence"/>
</dbReference>
<dbReference type="Pfam" id="PF11987">
    <property type="entry name" value="IF-2"/>
    <property type="match status" value="1"/>
</dbReference>
<protein>
    <recommendedName>
        <fullName evidence="2 8">Probable translation initiation factor IF-2</fullName>
    </recommendedName>
</protein>
<gene>
    <name evidence="8 11" type="primary">infB</name>
    <name evidence="11" type="ORF">HA332_11955</name>
</gene>
<dbReference type="CDD" id="cd16266">
    <property type="entry name" value="IF2_aeIF5B_IV"/>
    <property type="match status" value="1"/>
</dbReference>
<evidence type="ECO:0000256" key="8">
    <source>
        <dbReference type="HAMAP-Rule" id="MF_00100"/>
    </source>
</evidence>
<feature type="binding site" evidence="8">
    <location>
        <begin position="19"/>
        <end position="26"/>
    </location>
    <ligand>
        <name>GTP</name>
        <dbReference type="ChEBI" id="CHEBI:37565"/>
    </ligand>
</feature>
<dbReference type="Pfam" id="PF14578">
    <property type="entry name" value="GTP_EFTU_D4"/>
    <property type="match status" value="1"/>
</dbReference>
<evidence type="ECO:0000313" key="12">
    <source>
        <dbReference type="Proteomes" id="UP000646844"/>
    </source>
</evidence>
<dbReference type="AlphaFoldDB" id="A0A832WS03"/>
<name>A0A832WS03_9CREN</name>
<dbReference type="OMA" id="FRQSKPA"/>
<dbReference type="NCBIfam" id="TIGR00491">
    <property type="entry name" value="aIF-2"/>
    <property type="match status" value="1"/>
</dbReference>
<accession>A0A832WS03</accession>
<evidence type="ECO:0000256" key="6">
    <source>
        <dbReference type="ARBA" id="ARBA00023134"/>
    </source>
</evidence>
<dbReference type="FunFam" id="2.40.30.10:FF:000152">
    <property type="entry name" value="Probable translation initiation factor IF-2"/>
    <property type="match status" value="1"/>
</dbReference>
<dbReference type="GO" id="GO:0003924">
    <property type="term" value="F:GTPase activity"/>
    <property type="evidence" value="ECO:0007669"/>
    <property type="project" value="UniProtKB-UniRule"/>
</dbReference>
<dbReference type="InterPro" id="IPR027417">
    <property type="entry name" value="P-loop_NTPase"/>
</dbReference>
<dbReference type="SUPFAM" id="SSF52540">
    <property type="entry name" value="P-loop containing nucleoside triphosphate hydrolases"/>
    <property type="match status" value="1"/>
</dbReference>
<evidence type="ECO:0000256" key="4">
    <source>
        <dbReference type="ARBA" id="ARBA00022741"/>
    </source>
</evidence>
<evidence type="ECO:0000256" key="5">
    <source>
        <dbReference type="ARBA" id="ARBA00022917"/>
    </source>
</evidence>
<dbReference type="RefSeq" id="WP_010978230.1">
    <property type="nucleotide sequence ID" value="NZ_BAABQO010000002.1"/>
</dbReference>
<sequence>MSQQLQSRRLRQPIVVVLGHVDHGKTTLLDKIRGTAVVKKEPGEMTQEVGASFVPTSVIEKIAEPLKKTFPIKLEIPGLLFIDTPGHELFSNLRRRGGSVADIAILVVDVVEGFQKQTYESLEILRSRKVPFLVAANKIDRIPGWKPIDTYSFLESIKSQRKDVQTQLDNYVYRLVGQLAELGFNADRFDRIRDFTKTVAIVPVSAKTGEGIAELLALLAGLTQNYMKTKLRFAEGPAKGVILEVKELQGLGYTIDVIIYDGILKKNDTIIIGGLNGPIVTKVRSILVPKPLQDIKVVKTDLTQIDEVYAAAGVKIYAPELENALAGSPLFVAENEQQIEEYKKIIQEEIASVKYYNANIAGIVVKADSLGSLEAIVEGLKQKNIPIRLADIGPITKKDITEAELTLQEAKEYGIIAAFRVKPLQGIEVPNNIKLIYSEIIYQLIDDIEKYITEVRESEKRRTLDSLILPGKFRLIPGYVFRRSDPVIVGVEVLGGIIRPKFPVMKKDGKRVGEILQIQDNKKSVDRATKGMEVAVSIKGNIMVGRQIDEGEILYTDVPKEDLEILLTKYKDIITDDMKEVIKEIINIKRVNDPTYALGLKV</sequence>
<dbReference type="InterPro" id="IPR009000">
    <property type="entry name" value="Transl_B-barrel_sf"/>
</dbReference>
<dbReference type="FunFam" id="2.40.30.10:FF:000013">
    <property type="entry name" value="eukaryotic translation initiation factor 5B"/>
    <property type="match status" value="1"/>
</dbReference>
<evidence type="ECO:0000313" key="11">
    <source>
        <dbReference type="EMBL" id="HII75052.1"/>
    </source>
</evidence>
<dbReference type="InterPro" id="IPR029459">
    <property type="entry name" value="EFTU-type"/>
</dbReference>
<dbReference type="InterPro" id="IPR004161">
    <property type="entry name" value="EFTu-like_2"/>
</dbReference>
<dbReference type="CDD" id="cd03703">
    <property type="entry name" value="aeIF5B_II"/>
    <property type="match status" value="1"/>
</dbReference>
<dbReference type="PANTHER" id="PTHR43381">
    <property type="entry name" value="TRANSLATION INITIATION FACTOR IF-2-RELATED"/>
    <property type="match status" value="1"/>
</dbReference>
<dbReference type="SUPFAM" id="SSF52156">
    <property type="entry name" value="Initiation factor IF2/eIF5b, domain 3"/>
    <property type="match status" value="1"/>
</dbReference>
<dbReference type="GO" id="GO:0003743">
    <property type="term" value="F:translation initiation factor activity"/>
    <property type="evidence" value="ECO:0007669"/>
    <property type="project" value="UniProtKB-UniRule"/>
</dbReference>
<dbReference type="EMBL" id="DUJO01000051">
    <property type="protein sequence ID" value="HII75052.1"/>
    <property type="molecule type" value="Genomic_DNA"/>
</dbReference>
<feature type="domain" description="Tr-type G" evidence="10">
    <location>
        <begin position="10"/>
        <end position="227"/>
    </location>
</feature>
<dbReference type="PANTHER" id="PTHR43381:SF4">
    <property type="entry name" value="EUKARYOTIC TRANSLATION INITIATION FACTOR 5B"/>
    <property type="match status" value="1"/>
</dbReference>
<dbReference type="InterPro" id="IPR000795">
    <property type="entry name" value="T_Tr_GTP-bd_dom"/>
</dbReference>
<feature type="binding site" evidence="8">
    <location>
        <begin position="137"/>
        <end position="140"/>
    </location>
    <ligand>
        <name>GTP</name>
        <dbReference type="ChEBI" id="CHEBI:37565"/>
    </ligand>
</feature>
<dbReference type="InterPro" id="IPR004544">
    <property type="entry name" value="TF_aIF-2_arc"/>
</dbReference>
<dbReference type="InterPro" id="IPR015760">
    <property type="entry name" value="TIF_IF2"/>
</dbReference>
<dbReference type="InterPro" id="IPR036925">
    <property type="entry name" value="TIF_IF2_dom3_sf"/>
</dbReference>
<dbReference type="InterPro" id="IPR023115">
    <property type="entry name" value="TIF_IF2_dom3"/>
</dbReference>
<organism evidence="11 12">
    <name type="scientific">Sulfurisphaera tokodaii</name>
    <dbReference type="NCBI Taxonomy" id="111955"/>
    <lineage>
        <taxon>Archaea</taxon>
        <taxon>Thermoproteota</taxon>
        <taxon>Thermoprotei</taxon>
        <taxon>Sulfolobales</taxon>
        <taxon>Sulfolobaceae</taxon>
        <taxon>Sulfurisphaera</taxon>
    </lineage>
</organism>
<dbReference type="SUPFAM" id="SSF50447">
    <property type="entry name" value="Translation proteins"/>
    <property type="match status" value="1"/>
</dbReference>
<dbReference type="InterPro" id="IPR005225">
    <property type="entry name" value="Small_GTP-bd"/>
</dbReference>
<evidence type="ECO:0000256" key="2">
    <source>
        <dbReference type="ARBA" id="ARBA00020166"/>
    </source>
</evidence>
<dbReference type="GO" id="GO:0005525">
    <property type="term" value="F:GTP binding"/>
    <property type="evidence" value="ECO:0007669"/>
    <property type="project" value="UniProtKB-KW"/>
</dbReference>
<keyword evidence="6 8" id="KW-0342">GTP-binding</keyword>
<dbReference type="Gene3D" id="2.40.30.10">
    <property type="entry name" value="Translation factors"/>
    <property type="match status" value="2"/>
</dbReference>
<evidence type="ECO:0000256" key="7">
    <source>
        <dbReference type="ARBA" id="ARBA00024852"/>
    </source>
</evidence>
<dbReference type="Pfam" id="PF03144">
    <property type="entry name" value="GTP_EFTU_D2"/>
    <property type="match status" value="1"/>
</dbReference>
<keyword evidence="4 8" id="KW-0547">Nucleotide-binding</keyword>
<dbReference type="Gene3D" id="3.40.50.10050">
    <property type="entry name" value="Translation initiation factor IF- 2, domain 3"/>
    <property type="match status" value="1"/>
</dbReference>
<reference evidence="11" key="1">
    <citation type="journal article" date="2020" name="bioRxiv">
        <title>A rank-normalized archaeal taxonomy based on genome phylogeny resolves widespread incomplete and uneven classifications.</title>
        <authorList>
            <person name="Rinke C."/>
            <person name="Chuvochina M."/>
            <person name="Mussig A.J."/>
            <person name="Chaumeil P.-A."/>
            <person name="Waite D.W."/>
            <person name="Whitman W.B."/>
            <person name="Parks D.H."/>
            <person name="Hugenholtz P."/>
        </authorList>
    </citation>
    <scope>NUCLEOTIDE SEQUENCE</scope>
    <source>
        <strain evidence="11">UBA8838</strain>
    </source>
</reference>
<dbReference type="FunFam" id="3.40.50.300:FF:000112">
    <property type="entry name" value="Eukaryotic translation initiation factor 5B"/>
    <property type="match status" value="1"/>
</dbReference>
<dbReference type="PROSITE" id="PS51722">
    <property type="entry name" value="G_TR_2"/>
    <property type="match status" value="1"/>
</dbReference>
<dbReference type="Gene3D" id="3.40.50.300">
    <property type="entry name" value="P-loop containing nucleotide triphosphate hydrolases"/>
    <property type="match status" value="1"/>
</dbReference>
<dbReference type="PRINTS" id="PR00315">
    <property type="entry name" value="ELONGATNFCT"/>
</dbReference>
<proteinExistence type="inferred from homology"/>
<evidence type="ECO:0000259" key="10">
    <source>
        <dbReference type="PROSITE" id="PS51722"/>
    </source>
</evidence>
<dbReference type="HAMAP" id="MF_00100_A">
    <property type="entry name" value="IF_2_A"/>
    <property type="match status" value="1"/>
</dbReference>
<dbReference type="NCBIfam" id="TIGR00231">
    <property type="entry name" value="small_GTP"/>
    <property type="match status" value="1"/>
</dbReference>
<feature type="binding site" evidence="8">
    <location>
        <begin position="83"/>
        <end position="87"/>
    </location>
    <ligand>
        <name>GTP</name>
        <dbReference type="ChEBI" id="CHEBI:37565"/>
    </ligand>
</feature>
<dbReference type="SMR" id="A0A832WS03"/>
<comment type="similarity">
    <text evidence="1 8 9">Belongs to the TRAFAC class translation factor GTPase superfamily. Classic translation factor GTPase family. IF-2 subfamily.</text>
</comment>
<dbReference type="Pfam" id="PF00009">
    <property type="entry name" value="GTP_EFTU"/>
    <property type="match status" value="1"/>
</dbReference>
<keyword evidence="5 8" id="KW-0648">Protein biosynthesis</keyword>
<evidence type="ECO:0000256" key="9">
    <source>
        <dbReference type="RuleBase" id="RU000644"/>
    </source>
</evidence>
<keyword evidence="3 8" id="KW-0396">Initiation factor</keyword>
<comment type="function">
    <text evidence="7 8 9">Function in general translation initiation by promoting the binding of the formylmethionine-tRNA to ribosomes. Seems to function along with eIF-2.</text>
</comment>
<dbReference type="NCBIfam" id="NF003078">
    <property type="entry name" value="PRK04004.1"/>
    <property type="match status" value="1"/>
</dbReference>
<dbReference type="CDD" id="cd01887">
    <property type="entry name" value="IF2_eIF5B"/>
    <property type="match status" value="1"/>
</dbReference>
<evidence type="ECO:0000256" key="3">
    <source>
        <dbReference type="ARBA" id="ARBA00022540"/>
    </source>
</evidence>
<comment type="caution">
    <text evidence="11">The sequence shown here is derived from an EMBL/GenBank/DDBJ whole genome shotgun (WGS) entry which is preliminary data.</text>
</comment>
<dbReference type="GeneID" id="1458181"/>
<evidence type="ECO:0000256" key="1">
    <source>
        <dbReference type="ARBA" id="ARBA00007733"/>
    </source>
</evidence>